<proteinExistence type="predicted"/>
<comment type="caution">
    <text evidence="1">The sequence shown here is derived from an EMBL/GenBank/DDBJ whole genome shotgun (WGS) entry which is preliminary data.</text>
</comment>
<organism evidence="1 2">
    <name type="scientific">Lentinula lateritia</name>
    <dbReference type="NCBI Taxonomy" id="40482"/>
    <lineage>
        <taxon>Eukaryota</taxon>
        <taxon>Fungi</taxon>
        <taxon>Dikarya</taxon>
        <taxon>Basidiomycota</taxon>
        <taxon>Agaricomycotina</taxon>
        <taxon>Agaricomycetes</taxon>
        <taxon>Agaricomycetidae</taxon>
        <taxon>Agaricales</taxon>
        <taxon>Marasmiineae</taxon>
        <taxon>Omphalotaceae</taxon>
        <taxon>Lentinula</taxon>
    </lineage>
</organism>
<gene>
    <name evidence="1" type="ORF">C8R41DRAFT_144400</name>
</gene>
<keyword evidence="2" id="KW-1185">Reference proteome</keyword>
<evidence type="ECO:0000313" key="2">
    <source>
        <dbReference type="Proteomes" id="UP001150217"/>
    </source>
</evidence>
<dbReference type="Proteomes" id="UP001150217">
    <property type="component" value="Unassembled WGS sequence"/>
</dbReference>
<protein>
    <submittedName>
        <fullName evidence="1">Uncharacterized protein</fullName>
    </submittedName>
</protein>
<sequence length="206" mass="22669">MARTRIRSVSGLVILIFTSVLGYIYSVGTICTLSCSTTRTSEVLIIFVYSLQIRSQNCFLLTGAILLMNTIRLQFSLIVESLTLIPMATTLSNVPSFPDERCLRGPDNWKQFKDYVISAVRSKGLAGYLDGTIKLPMSATAADAKTTPLNSTSPSQEEWQFREGHVSGLIYQNIVDPDSHSIGPEDAAVTMWSTLKGKFELISMST</sequence>
<dbReference type="EMBL" id="JANVFT010000155">
    <property type="protein sequence ID" value="KAJ4463700.1"/>
    <property type="molecule type" value="Genomic_DNA"/>
</dbReference>
<reference evidence="1" key="1">
    <citation type="submission" date="2022-08" db="EMBL/GenBank/DDBJ databases">
        <title>A Global Phylogenomic Analysis of the Shiitake Genus Lentinula.</title>
        <authorList>
            <consortium name="DOE Joint Genome Institute"/>
            <person name="Sierra-Patev S."/>
            <person name="Min B."/>
            <person name="Naranjo-Ortiz M."/>
            <person name="Looney B."/>
            <person name="Konkel Z."/>
            <person name="Slot J.C."/>
            <person name="Sakamoto Y."/>
            <person name="Steenwyk J.L."/>
            <person name="Rokas A."/>
            <person name="Carro J."/>
            <person name="Camarero S."/>
            <person name="Ferreira P."/>
            <person name="Molpeceres G."/>
            <person name="Ruiz-Duenas F.J."/>
            <person name="Serrano A."/>
            <person name="Henrissat B."/>
            <person name="Drula E."/>
            <person name="Hughes K.W."/>
            <person name="Mata J.L."/>
            <person name="Ishikawa N.K."/>
            <person name="Vargas-Isla R."/>
            <person name="Ushijima S."/>
            <person name="Smith C.A."/>
            <person name="Ahrendt S."/>
            <person name="Andreopoulos W."/>
            <person name="He G."/>
            <person name="Labutti K."/>
            <person name="Lipzen A."/>
            <person name="Ng V."/>
            <person name="Riley R."/>
            <person name="Sandor L."/>
            <person name="Barry K."/>
            <person name="Martinez A.T."/>
            <person name="Xiao Y."/>
            <person name="Gibbons J.G."/>
            <person name="Terashima K."/>
            <person name="Grigoriev I.V."/>
            <person name="Hibbett D.S."/>
        </authorList>
    </citation>
    <scope>NUCLEOTIDE SEQUENCE</scope>
    <source>
        <strain evidence="1">RHP3577 ss4</strain>
    </source>
</reference>
<name>A0ABQ8UW88_9AGAR</name>
<evidence type="ECO:0000313" key="1">
    <source>
        <dbReference type="EMBL" id="KAJ4463700.1"/>
    </source>
</evidence>
<accession>A0ABQ8UW88</accession>